<name>A0A4Q2KCJ1_9FIRM</name>
<feature type="domain" description="ABC transmembrane type-1" evidence="8">
    <location>
        <begin position="91"/>
        <end position="287"/>
    </location>
</feature>
<keyword evidence="6 7" id="KW-0472">Membrane</keyword>
<dbReference type="EMBL" id="SDOZ01000002">
    <property type="protein sequence ID" value="RXZ61103.1"/>
    <property type="molecule type" value="Genomic_DNA"/>
</dbReference>
<dbReference type="InterPro" id="IPR035906">
    <property type="entry name" value="MetI-like_sf"/>
</dbReference>
<dbReference type="PANTHER" id="PTHR43744">
    <property type="entry name" value="ABC TRANSPORTER PERMEASE PROTEIN MG189-RELATED-RELATED"/>
    <property type="match status" value="1"/>
</dbReference>
<feature type="transmembrane region" description="Helical" evidence="7">
    <location>
        <begin position="269"/>
        <end position="287"/>
    </location>
</feature>
<evidence type="ECO:0000256" key="2">
    <source>
        <dbReference type="ARBA" id="ARBA00022448"/>
    </source>
</evidence>
<keyword evidence="4 7" id="KW-0812">Transmembrane</keyword>
<dbReference type="Gene3D" id="1.10.3720.10">
    <property type="entry name" value="MetI-like"/>
    <property type="match status" value="1"/>
</dbReference>
<evidence type="ECO:0000256" key="7">
    <source>
        <dbReference type="RuleBase" id="RU363032"/>
    </source>
</evidence>
<dbReference type="CDD" id="cd06261">
    <property type="entry name" value="TM_PBP2"/>
    <property type="match status" value="1"/>
</dbReference>
<accession>A0A4Q2KCJ1</accession>
<keyword evidence="3" id="KW-1003">Cell membrane</keyword>
<feature type="transmembrane region" description="Helical" evidence="7">
    <location>
        <begin position="203"/>
        <end position="228"/>
    </location>
</feature>
<evidence type="ECO:0000313" key="10">
    <source>
        <dbReference type="Proteomes" id="UP000291269"/>
    </source>
</evidence>
<evidence type="ECO:0000259" key="8">
    <source>
        <dbReference type="PROSITE" id="PS50928"/>
    </source>
</evidence>
<dbReference type="InterPro" id="IPR000515">
    <property type="entry name" value="MetI-like"/>
</dbReference>
<evidence type="ECO:0000256" key="3">
    <source>
        <dbReference type="ARBA" id="ARBA00022475"/>
    </source>
</evidence>
<protein>
    <submittedName>
        <fullName evidence="9">Carbohydrate ABC transporter permease</fullName>
    </submittedName>
</protein>
<keyword evidence="2 7" id="KW-0813">Transport</keyword>
<dbReference type="GO" id="GO:0005886">
    <property type="term" value="C:plasma membrane"/>
    <property type="evidence" value="ECO:0007669"/>
    <property type="project" value="UniProtKB-SubCell"/>
</dbReference>
<dbReference type="PROSITE" id="PS50928">
    <property type="entry name" value="ABC_TM1"/>
    <property type="match status" value="1"/>
</dbReference>
<dbReference type="Proteomes" id="UP000291269">
    <property type="component" value="Unassembled WGS sequence"/>
</dbReference>
<feature type="transmembrane region" description="Helical" evidence="7">
    <location>
        <begin position="162"/>
        <end position="182"/>
    </location>
</feature>
<dbReference type="OrthoDB" id="9794684at2"/>
<reference evidence="9 10" key="1">
    <citation type="journal article" date="2019" name="Gut">
        <title>Antibiotics-induced monodominance of a novel gut bacterial order.</title>
        <authorList>
            <person name="Hildebrand F."/>
            <person name="Moitinho-Silva L."/>
            <person name="Blasche S."/>
            <person name="Jahn M.T."/>
            <person name="Gossmann T.I."/>
            <person name="Heuerta-Cepas J."/>
            <person name="Hercog R."/>
            <person name="Luetge M."/>
            <person name="Bahram M."/>
            <person name="Pryszlak A."/>
            <person name="Alves R.J."/>
            <person name="Waszak S.M."/>
            <person name="Zhu A."/>
            <person name="Ye L."/>
            <person name="Costea P.I."/>
            <person name="Aalvink S."/>
            <person name="Belzer C."/>
            <person name="Forslund S.K."/>
            <person name="Sunagawa S."/>
            <person name="Hentschel U."/>
            <person name="Merten C."/>
            <person name="Patil K.R."/>
            <person name="Benes V."/>
            <person name="Bork P."/>
        </authorList>
    </citation>
    <scope>NUCLEOTIDE SEQUENCE [LARGE SCALE GENOMIC DNA]</scope>
    <source>
        <strain evidence="9 10">HDS1380</strain>
    </source>
</reference>
<organism evidence="9 10">
    <name type="scientific">Candidatus Borkfalkia ceftriaxoniphila</name>
    <dbReference type="NCBI Taxonomy" id="2508949"/>
    <lineage>
        <taxon>Bacteria</taxon>
        <taxon>Bacillati</taxon>
        <taxon>Bacillota</taxon>
        <taxon>Clostridia</taxon>
        <taxon>Christensenellales</taxon>
        <taxon>Christensenellaceae</taxon>
        <taxon>Candidatus Borkfalkia</taxon>
    </lineage>
</organism>
<comment type="similarity">
    <text evidence="7">Belongs to the binding-protein-dependent transport system permease family.</text>
</comment>
<feature type="transmembrane region" description="Helical" evidence="7">
    <location>
        <begin position="29"/>
        <end position="52"/>
    </location>
</feature>
<dbReference type="AlphaFoldDB" id="A0A4Q2KCJ1"/>
<evidence type="ECO:0000313" key="9">
    <source>
        <dbReference type="EMBL" id="RXZ61103.1"/>
    </source>
</evidence>
<feature type="transmembrane region" description="Helical" evidence="7">
    <location>
        <begin position="126"/>
        <end position="150"/>
    </location>
</feature>
<evidence type="ECO:0000256" key="4">
    <source>
        <dbReference type="ARBA" id="ARBA00022692"/>
    </source>
</evidence>
<evidence type="ECO:0000256" key="6">
    <source>
        <dbReference type="ARBA" id="ARBA00023136"/>
    </source>
</evidence>
<gene>
    <name evidence="9" type="ORF">ESZ91_01600</name>
</gene>
<comment type="caution">
    <text evidence="9">The sequence shown here is derived from an EMBL/GenBank/DDBJ whole genome shotgun (WGS) entry which is preliminary data.</text>
</comment>
<evidence type="ECO:0000256" key="5">
    <source>
        <dbReference type="ARBA" id="ARBA00022989"/>
    </source>
</evidence>
<dbReference type="Pfam" id="PF00528">
    <property type="entry name" value="BPD_transp_1"/>
    <property type="match status" value="1"/>
</dbReference>
<keyword evidence="5 7" id="KW-1133">Transmembrane helix</keyword>
<keyword evidence="10" id="KW-1185">Reference proteome</keyword>
<dbReference type="SUPFAM" id="SSF161098">
    <property type="entry name" value="MetI-like"/>
    <property type="match status" value="1"/>
</dbReference>
<dbReference type="GO" id="GO:0055085">
    <property type="term" value="P:transmembrane transport"/>
    <property type="evidence" value="ECO:0007669"/>
    <property type="project" value="InterPro"/>
</dbReference>
<evidence type="ECO:0000256" key="1">
    <source>
        <dbReference type="ARBA" id="ARBA00004651"/>
    </source>
</evidence>
<proteinExistence type="inferred from homology"/>
<dbReference type="RefSeq" id="WP_129223450.1">
    <property type="nucleotide sequence ID" value="NZ_SDOZ01000002.1"/>
</dbReference>
<dbReference type="PANTHER" id="PTHR43744:SF6">
    <property type="entry name" value="ABC TRANSPORTER PERMEASE PROTEIN YESQ-RELATED"/>
    <property type="match status" value="1"/>
</dbReference>
<sequence>MTKENILTGEIPQSEAAQKSKKRANRRKYVYLTVKYAVAAILIVFFMFPYLFMINKSLMSAQELQAGNTHFFPQHFTVSNYTIVKDFWHNILNTLQVVLINGFFAPFTACFCAFPFARHNFKGKKFMFAFVMSTVLLPTAVLMIPQYFLYSQMKLIGKLSSQWIGAFWGGGALNIFLVIQFMRSIPKDVDNAARIDGANEYQIFFLIVFPLCFNVFLYMAIGMVMGLWMDFQGPLLYLGNAEDQYTVGLAFYYFYTSNSNVTANLQNKLMAMCVVMSLVPMALFLIFQKQMIGGIKIGGIKG</sequence>
<comment type="subcellular location">
    <subcellularLocation>
        <location evidence="1 7">Cell membrane</location>
        <topology evidence="1 7">Multi-pass membrane protein</topology>
    </subcellularLocation>
</comment>
<feature type="transmembrane region" description="Helical" evidence="7">
    <location>
        <begin position="95"/>
        <end position="114"/>
    </location>
</feature>